<dbReference type="Pfam" id="PF07690">
    <property type="entry name" value="MFS_1"/>
    <property type="match status" value="1"/>
</dbReference>
<evidence type="ECO:0000256" key="4">
    <source>
        <dbReference type="ARBA" id="ARBA00022989"/>
    </source>
</evidence>
<evidence type="ECO:0000256" key="2">
    <source>
        <dbReference type="ARBA" id="ARBA00022475"/>
    </source>
</evidence>
<dbReference type="InterPro" id="IPR036259">
    <property type="entry name" value="MFS_trans_sf"/>
</dbReference>
<dbReference type="InterPro" id="IPR011701">
    <property type="entry name" value="MFS"/>
</dbReference>
<sequence length="398" mass="39514">MSEIAVDQAPPGFRRLFAVGEFRALFGLQALQAGGDQVRVLALSVLVYGRTGSPFQAALVLCAGMLPYVLGGALLLSLADRWPARRLLTGVHGARAVVAALLALTLPPLPVALALVLLLGLVAPLGAAASQAVLPEVLPGGGFVLGRSLFIMSAGAAQIVGQGGGGALLVLIGPRGALWTAAALGVIGTVLARFGLRGRPARAAGTGGTVRGTWRGNREVLGDPALRGALLAAVLPISLAVAAEGVVIPYTAGAGHPAAAGPIFAAAAGGMLLGNLLVGRFAKGARLSRLALPLAVLTGVALLPLTLAPGTPVAAALMGLSAVGLSYELAVQNRFVDLVPERLRGQGLGLVGTGQMTGQALGMAAAGALAEVWSPGTVMALCGAGAVAVSLALARHVR</sequence>
<keyword evidence="8" id="KW-1185">Reference proteome</keyword>
<evidence type="ECO:0000256" key="5">
    <source>
        <dbReference type="ARBA" id="ARBA00023136"/>
    </source>
</evidence>
<organism evidence="7 8">
    <name type="scientific">Actinomadura parmotrematis</name>
    <dbReference type="NCBI Taxonomy" id="2864039"/>
    <lineage>
        <taxon>Bacteria</taxon>
        <taxon>Bacillati</taxon>
        <taxon>Actinomycetota</taxon>
        <taxon>Actinomycetes</taxon>
        <taxon>Streptosporangiales</taxon>
        <taxon>Thermomonosporaceae</taxon>
        <taxon>Actinomadura</taxon>
    </lineage>
</organism>
<evidence type="ECO:0000256" key="3">
    <source>
        <dbReference type="ARBA" id="ARBA00022692"/>
    </source>
</evidence>
<feature type="transmembrane region" description="Helical" evidence="6">
    <location>
        <begin position="178"/>
        <end position="196"/>
    </location>
</feature>
<protein>
    <submittedName>
        <fullName evidence="7">MFS transporter</fullName>
    </submittedName>
</protein>
<gene>
    <name evidence="7" type="ORF">K1Y72_25615</name>
</gene>
<comment type="subcellular location">
    <subcellularLocation>
        <location evidence="1">Cell membrane</location>
        <topology evidence="1">Multi-pass membrane protein</topology>
    </subcellularLocation>
</comment>
<name>A0ABS7G1M6_9ACTN</name>
<feature type="transmembrane region" description="Helical" evidence="6">
    <location>
        <begin position="55"/>
        <end position="75"/>
    </location>
</feature>
<dbReference type="Gene3D" id="1.20.1250.20">
    <property type="entry name" value="MFS general substrate transporter like domains"/>
    <property type="match status" value="1"/>
</dbReference>
<dbReference type="PANTHER" id="PTHR23513:SF11">
    <property type="entry name" value="STAPHYLOFERRIN A TRANSPORTER"/>
    <property type="match status" value="1"/>
</dbReference>
<evidence type="ECO:0000313" key="8">
    <source>
        <dbReference type="Proteomes" id="UP000774570"/>
    </source>
</evidence>
<reference evidence="7 8" key="1">
    <citation type="submission" date="2021-07" db="EMBL/GenBank/DDBJ databases">
        <title>Actinomadura sp. PM05-2 isolated from lichen.</title>
        <authorList>
            <person name="Somphong A."/>
            <person name="Phongsopitanun W."/>
            <person name="Tanasupawat S."/>
            <person name="Peongsungnone V."/>
        </authorList>
    </citation>
    <scope>NUCLEOTIDE SEQUENCE [LARGE SCALE GENOMIC DNA]</scope>
    <source>
        <strain evidence="7 8">PM05-2</strain>
    </source>
</reference>
<keyword evidence="3 6" id="KW-0812">Transmembrane</keyword>
<feature type="transmembrane region" description="Helical" evidence="6">
    <location>
        <begin position="376"/>
        <end position="394"/>
    </location>
</feature>
<feature type="transmembrane region" description="Helical" evidence="6">
    <location>
        <begin position="258"/>
        <end position="278"/>
    </location>
</feature>
<comment type="caution">
    <text evidence="7">The sequence shown here is derived from an EMBL/GenBank/DDBJ whole genome shotgun (WGS) entry which is preliminary data.</text>
</comment>
<evidence type="ECO:0000256" key="1">
    <source>
        <dbReference type="ARBA" id="ARBA00004651"/>
    </source>
</evidence>
<keyword evidence="4 6" id="KW-1133">Transmembrane helix</keyword>
<feature type="transmembrane region" description="Helical" evidence="6">
    <location>
        <begin position="228"/>
        <end position="252"/>
    </location>
</feature>
<accession>A0ABS7G1M6</accession>
<dbReference type="SUPFAM" id="SSF103473">
    <property type="entry name" value="MFS general substrate transporter"/>
    <property type="match status" value="1"/>
</dbReference>
<dbReference type="EMBL" id="JAIBOA010000018">
    <property type="protein sequence ID" value="MBW8485784.1"/>
    <property type="molecule type" value="Genomic_DNA"/>
</dbReference>
<dbReference type="Proteomes" id="UP000774570">
    <property type="component" value="Unassembled WGS sequence"/>
</dbReference>
<proteinExistence type="predicted"/>
<keyword evidence="2" id="KW-1003">Cell membrane</keyword>
<keyword evidence="5 6" id="KW-0472">Membrane</keyword>
<dbReference type="PANTHER" id="PTHR23513">
    <property type="entry name" value="INTEGRAL MEMBRANE EFFLUX PROTEIN-RELATED"/>
    <property type="match status" value="1"/>
</dbReference>
<dbReference type="RefSeq" id="WP_220169018.1">
    <property type="nucleotide sequence ID" value="NZ_JAIBOA010000018.1"/>
</dbReference>
<evidence type="ECO:0000256" key="6">
    <source>
        <dbReference type="SAM" id="Phobius"/>
    </source>
</evidence>
<evidence type="ECO:0000313" key="7">
    <source>
        <dbReference type="EMBL" id="MBW8485784.1"/>
    </source>
</evidence>
<feature type="transmembrane region" description="Helical" evidence="6">
    <location>
        <begin position="290"/>
        <end position="307"/>
    </location>
</feature>